<dbReference type="InterPro" id="IPR025676">
    <property type="entry name" value="Clr5_dom"/>
</dbReference>
<dbReference type="PANTHER" id="PTHR38788">
    <property type="entry name" value="CLR5 DOMAIN-CONTAINING PROTEIN"/>
    <property type="match status" value="1"/>
</dbReference>
<protein>
    <recommendedName>
        <fullName evidence="2">Clr5 domain-containing protein</fullName>
    </recommendedName>
</protein>
<evidence type="ECO:0000313" key="3">
    <source>
        <dbReference type="EMBL" id="KAK5946273.1"/>
    </source>
</evidence>
<proteinExistence type="predicted"/>
<feature type="domain" description="Clr5" evidence="2">
    <location>
        <begin position="44"/>
        <end position="93"/>
    </location>
</feature>
<evidence type="ECO:0000313" key="4">
    <source>
        <dbReference type="Proteomes" id="UP001334248"/>
    </source>
</evidence>
<organism evidence="3 4">
    <name type="scientific">Knufia obscura</name>
    <dbReference type="NCBI Taxonomy" id="1635080"/>
    <lineage>
        <taxon>Eukaryota</taxon>
        <taxon>Fungi</taxon>
        <taxon>Dikarya</taxon>
        <taxon>Ascomycota</taxon>
        <taxon>Pezizomycotina</taxon>
        <taxon>Eurotiomycetes</taxon>
        <taxon>Chaetothyriomycetidae</taxon>
        <taxon>Chaetothyriales</taxon>
        <taxon>Trichomeriaceae</taxon>
        <taxon>Knufia</taxon>
    </lineage>
</organism>
<dbReference type="Proteomes" id="UP001334248">
    <property type="component" value="Unassembled WGS sequence"/>
</dbReference>
<sequence length="544" mass="62488">MSITAEEEPFTLMNNPTNYSIHDSEEGLCLLPLRNIKLQAYTHDEWERIRPIFTDLYLSTDLRLRQIMQHLSIAHEFHATEQMFKKRIRKWNLARNMRASDKNEAILKHYEGLPPELVDESTPSRANKILRYARTQAKLGRVSEESLQHLSREYRKLRRAAKEASNSVCNSDSVSGSQQGLLPSSRHCPLLSLPDDLADRAIVLRMLQNCNAVFVTGSICETSLYGQDISDLLSDGYEAWKMSSFLQARDRFDSAAVTLLNKLRHGVIPALEIINLVHPQRDGLECPIFKAFARFSSDALDQVLGNNHPFALLVQFLRKPKMNGKHLLAIYDYVLSSCPLSADNYEVWCRAAEWCVLALEESAMIGFATQRCKDVLYKLEQSGLLTHKYRAVFTYRLAKCAYAQLDIDGAASAAKQVLDLTKADLGRWAWVRRACHRILAEMYRFDYHDLQQARWHYTEAWNIARYHLGYNHPMTARAFKHLVSFHSAHSHPNDLEAILEEHATFYEQLDELTEGHWRGKSKEDQSQSRDTTAATSEPFEIIEL</sequence>
<accession>A0ABR0S097</accession>
<keyword evidence="4" id="KW-1185">Reference proteome</keyword>
<feature type="region of interest" description="Disordered" evidence="1">
    <location>
        <begin position="517"/>
        <end position="537"/>
    </location>
</feature>
<gene>
    <name evidence="3" type="ORF">PMZ80_000415</name>
</gene>
<name>A0ABR0S097_9EURO</name>
<dbReference type="GeneID" id="89993864"/>
<dbReference type="EMBL" id="JAVHJV010000001">
    <property type="protein sequence ID" value="KAK5946273.1"/>
    <property type="molecule type" value="Genomic_DNA"/>
</dbReference>
<dbReference type="RefSeq" id="XP_064734363.1">
    <property type="nucleotide sequence ID" value="XM_064868866.1"/>
</dbReference>
<dbReference type="Gene3D" id="1.25.40.10">
    <property type="entry name" value="Tetratricopeptide repeat domain"/>
    <property type="match status" value="1"/>
</dbReference>
<evidence type="ECO:0000256" key="1">
    <source>
        <dbReference type="SAM" id="MobiDB-lite"/>
    </source>
</evidence>
<reference evidence="3 4" key="1">
    <citation type="journal article" date="2023" name="Res Sq">
        <title>Genomic and morphological characterization of Knufia obscura isolated from the Mars 2020 spacecraft assembly facility.</title>
        <authorList>
            <person name="Chander A.M."/>
            <person name="Teixeira M.M."/>
            <person name="Singh N.K."/>
            <person name="Williams M.P."/>
            <person name="Parker C.W."/>
            <person name="Leo P."/>
            <person name="Stajich J.E."/>
            <person name="Torok T."/>
            <person name="Tighe S."/>
            <person name="Mason C.E."/>
            <person name="Venkateswaran K."/>
        </authorList>
    </citation>
    <scope>NUCLEOTIDE SEQUENCE [LARGE SCALE GENOMIC DNA]</scope>
    <source>
        <strain evidence="3 4">CCFEE 5817</strain>
    </source>
</reference>
<dbReference type="InterPro" id="IPR011990">
    <property type="entry name" value="TPR-like_helical_dom_sf"/>
</dbReference>
<dbReference type="PANTHER" id="PTHR38788:SF3">
    <property type="entry name" value="CLR5 DOMAIN-CONTAINING PROTEIN"/>
    <property type="match status" value="1"/>
</dbReference>
<feature type="compositionally biased region" description="Basic and acidic residues" evidence="1">
    <location>
        <begin position="517"/>
        <end position="527"/>
    </location>
</feature>
<evidence type="ECO:0000259" key="2">
    <source>
        <dbReference type="Pfam" id="PF14420"/>
    </source>
</evidence>
<dbReference type="Pfam" id="PF14420">
    <property type="entry name" value="Clr5"/>
    <property type="match status" value="1"/>
</dbReference>
<comment type="caution">
    <text evidence="3">The sequence shown here is derived from an EMBL/GenBank/DDBJ whole genome shotgun (WGS) entry which is preliminary data.</text>
</comment>